<dbReference type="Proteomes" id="UP000251197">
    <property type="component" value="Unassembled WGS sequence"/>
</dbReference>
<accession>A0A2X3IW79</accession>
<sequence>MAKTRGTTITIRPPAVDWKINSEGCLQQAMLTRGVLQDTLQLTLDMPAPADAEARQARRLDARLDVVMTISLPHESAWLDVAVEVNNTLRDHRLQIELPTGVHQATHFADQPFGLIERENVPRALEIWQQENWTEAPASLWPMQSLVMMHHARRGLGVVTAGLREYEIPVGQPDTLAITLFRSVGWLGQPALEWRPGRASGMVLPAPDSQIPGRHAFHFAVMPMDNGQSPAFWQAVEQWRTPASGYLDSGWSRFRTNPHGKSFPPHFSVLSWESPLHFSTLKKAQNEDALVLRGWNPGLTKLDNRPPTANGIPQQITLAERPATPTDSVAAGTPVSWLIRSFE</sequence>
<evidence type="ECO:0000313" key="3">
    <source>
        <dbReference type="Proteomes" id="UP000251197"/>
    </source>
</evidence>
<dbReference type="GO" id="GO:0030246">
    <property type="term" value="F:carbohydrate binding"/>
    <property type="evidence" value="ECO:0007669"/>
    <property type="project" value="InterPro"/>
</dbReference>
<dbReference type="EC" id="3.2.1.170" evidence="2"/>
<evidence type="ECO:0000259" key="1">
    <source>
        <dbReference type="Pfam" id="PF07748"/>
    </source>
</evidence>
<dbReference type="InterPro" id="IPR011013">
    <property type="entry name" value="Gal_mutarotase_sf_dom"/>
</dbReference>
<organism evidence="2 3">
    <name type="scientific">Cedecea neteri</name>
    <dbReference type="NCBI Taxonomy" id="158822"/>
    <lineage>
        <taxon>Bacteria</taxon>
        <taxon>Pseudomonadati</taxon>
        <taxon>Pseudomonadota</taxon>
        <taxon>Gammaproteobacteria</taxon>
        <taxon>Enterobacterales</taxon>
        <taxon>Enterobacteriaceae</taxon>
        <taxon>Cedecea</taxon>
    </lineage>
</organism>
<dbReference type="EMBL" id="UAVU01000004">
    <property type="protein sequence ID" value="SQC90737.1"/>
    <property type="molecule type" value="Genomic_DNA"/>
</dbReference>
<dbReference type="InterPro" id="IPR011682">
    <property type="entry name" value="Glyco_hydro_38_C"/>
</dbReference>
<dbReference type="GO" id="GO:0004559">
    <property type="term" value="F:alpha-mannosidase activity"/>
    <property type="evidence" value="ECO:0007669"/>
    <property type="project" value="InterPro"/>
</dbReference>
<name>A0A2X3IW79_9ENTR</name>
<evidence type="ECO:0000313" key="2">
    <source>
        <dbReference type="EMBL" id="SQC90737.1"/>
    </source>
</evidence>
<dbReference type="AlphaFoldDB" id="A0A2X3IW79"/>
<dbReference type="PANTHER" id="PTHR46017">
    <property type="entry name" value="ALPHA-MANNOSIDASE 2C1"/>
    <property type="match status" value="1"/>
</dbReference>
<dbReference type="Pfam" id="PF07748">
    <property type="entry name" value="Glyco_hydro_38C"/>
    <property type="match status" value="1"/>
</dbReference>
<keyword evidence="2" id="KW-0326">Glycosidase</keyword>
<dbReference type="PANTHER" id="PTHR46017:SF2">
    <property type="entry name" value="MANNOSYLGLYCERATE HYDROLASE"/>
    <property type="match status" value="1"/>
</dbReference>
<reference evidence="2 3" key="1">
    <citation type="submission" date="2018-06" db="EMBL/GenBank/DDBJ databases">
        <authorList>
            <consortium name="Pathogen Informatics"/>
            <person name="Doyle S."/>
        </authorList>
    </citation>
    <scope>NUCLEOTIDE SEQUENCE [LARGE SCALE GENOMIC DNA]</scope>
    <source>
        <strain evidence="2 3">NCTC12120</strain>
    </source>
</reference>
<gene>
    <name evidence="2" type="primary">mngB_2</name>
    <name evidence="2" type="ORF">NCTC12120_03876</name>
</gene>
<proteinExistence type="predicted"/>
<dbReference type="GO" id="GO:0009313">
    <property type="term" value="P:oligosaccharide catabolic process"/>
    <property type="evidence" value="ECO:0007669"/>
    <property type="project" value="TreeGrafter"/>
</dbReference>
<feature type="domain" description="Glycosyl hydrolase family 38 C-terminal" evidence="1">
    <location>
        <begin position="65"/>
        <end position="186"/>
    </location>
</feature>
<dbReference type="GO" id="GO:0102546">
    <property type="term" value="F:mannosylglycerate hydrolase activity"/>
    <property type="evidence" value="ECO:0007669"/>
    <property type="project" value="UniProtKB-EC"/>
</dbReference>
<keyword evidence="2" id="KW-0378">Hydrolase</keyword>
<protein>
    <submittedName>
        <fullName evidence="2">Mannosylglycerate hydrolase</fullName>
        <ecNumber evidence="2">3.2.1.170</ecNumber>
    </submittedName>
</protein>
<dbReference type="Gene3D" id="2.70.98.30">
    <property type="entry name" value="Golgi alpha-mannosidase II, domain 4"/>
    <property type="match status" value="1"/>
</dbReference>
<dbReference type="GO" id="GO:0006013">
    <property type="term" value="P:mannose metabolic process"/>
    <property type="evidence" value="ECO:0007669"/>
    <property type="project" value="InterPro"/>
</dbReference>
<dbReference type="SUPFAM" id="SSF74650">
    <property type="entry name" value="Galactose mutarotase-like"/>
    <property type="match status" value="1"/>
</dbReference>